<gene>
    <name evidence="1" type="ORF">CMV_021233</name>
</gene>
<organism evidence="1 2">
    <name type="scientific">Castanea mollissima</name>
    <name type="common">Chinese chestnut</name>
    <dbReference type="NCBI Taxonomy" id="60419"/>
    <lineage>
        <taxon>Eukaryota</taxon>
        <taxon>Viridiplantae</taxon>
        <taxon>Streptophyta</taxon>
        <taxon>Embryophyta</taxon>
        <taxon>Tracheophyta</taxon>
        <taxon>Spermatophyta</taxon>
        <taxon>Magnoliopsida</taxon>
        <taxon>eudicotyledons</taxon>
        <taxon>Gunneridae</taxon>
        <taxon>Pentapetalae</taxon>
        <taxon>rosids</taxon>
        <taxon>fabids</taxon>
        <taxon>Fagales</taxon>
        <taxon>Fagaceae</taxon>
        <taxon>Castanea</taxon>
    </lineage>
</organism>
<sequence length="58" mass="6267">LRISQPDFSNSIYAHSSQAIDANLGVPHILDFWIGSSNTLLASQSIGGSGKFVCRQNF</sequence>
<evidence type="ECO:0000313" key="1">
    <source>
        <dbReference type="EMBL" id="KAF3953303.1"/>
    </source>
</evidence>
<evidence type="ECO:0000313" key="2">
    <source>
        <dbReference type="Proteomes" id="UP000737018"/>
    </source>
</evidence>
<keyword evidence="2" id="KW-1185">Reference proteome</keyword>
<dbReference type="AlphaFoldDB" id="A0A8J4QWI7"/>
<dbReference type="Proteomes" id="UP000737018">
    <property type="component" value="Unassembled WGS sequence"/>
</dbReference>
<proteinExistence type="predicted"/>
<name>A0A8J4QWI7_9ROSI</name>
<dbReference type="EMBL" id="JRKL02004135">
    <property type="protein sequence ID" value="KAF3953303.1"/>
    <property type="molecule type" value="Genomic_DNA"/>
</dbReference>
<feature type="non-terminal residue" evidence="1">
    <location>
        <position position="1"/>
    </location>
</feature>
<comment type="caution">
    <text evidence="1">The sequence shown here is derived from an EMBL/GenBank/DDBJ whole genome shotgun (WGS) entry which is preliminary data.</text>
</comment>
<protein>
    <submittedName>
        <fullName evidence="1">Uncharacterized protein</fullName>
    </submittedName>
</protein>
<accession>A0A8J4QWI7</accession>
<reference evidence="1" key="1">
    <citation type="submission" date="2020-03" db="EMBL/GenBank/DDBJ databases">
        <title>Castanea mollissima Vanexum genome sequencing.</title>
        <authorList>
            <person name="Staton M."/>
        </authorList>
    </citation>
    <scope>NUCLEOTIDE SEQUENCE</scope>
    <source>
        <tissue evidence="1">Leaf</tissue>
    </source>
</reference>